<evidence type="ECO:0000256" key="1">
    <source>
        <dbReference type="SAM" id="MobiDB-lite"/>
    </source>
</evidence>
<name>A0A9P8APS9_9AGAR</name>
<feature type="compositionally biased region" description="Polar residues" evidence="1">
    <location>
        <begin position="251"/>
        <end position="265"/>
    </location>
</feature>
<reference evidence="2" key="1">
    <citation type="submission" date="2020-11" db="EMBL/GenBank/DDBJ databases">
        <title>Adaptations for nitrogen fixation in a non-lichenized fungal sporocarp promotes dispersal by wood-feeding termites.</title>
        <authorList>
            <consortium name="DOE Joint Genome Institute"/>
            <person name="Koch R.A."/>
            <person name="Yoon G."/>
            <person name="Arayal U."/>
            <person name="Lail K."/>
            <person name="Amirebrahimi M."/>
            <person name="Labutti K."/>
            <person name="Lipzen A."/>
            <person name="Riley R."/>
            <person name="Barry K."/>
            <person name="Henrissat B."/>
            <person name="Grigoriev I.V."/>
            <person name="Herr J.R."/>
            <person name="Aime M.C."/>
        </authorList>
    </citation>
    <scope>NUCLEOTIDE SEQUENCE</scope>
    <source>
        <strain evidence="2">MCA 3950</strain>
    </source>
</reference>
<dbReference type="GeneID" id="66106675"/>
<accession>A0A9P8APS9</accession>
<dbReference type="RefSeq" id="XP_043036785.1">
    <property type="nucleotide sequence ID" value="XM_043184378.1"/>
</dbReference>
<gene>
    <name evidence="2" type="ORF">BT62DRAFT_922065</name>
</gene>
<dbReference type="AlphaFoldDB" id="A0A9P8APS9"/>
<dbReference type="EMBL" id="MU250546">
    <property type="protein sequence ID" value="KAG7443285.1"/>
    <property type="molecule type" value="Genomic_DNA"/>
</dbReference>
<sequence>MANLISAHAFMAAYFNSSVADIIEPQDLIIAVNQAAYHAGLMHFDLHDSNYSVSFHLELAKLIQHIPTHLQCKKWKAWALTEVEHKNSSWDYDASLLLSGELDYKDGNSSSIPHWLLLSSCAISAPSAPVVIGPTALVPKVMEPEASSSGVSWPTSIRIPQVSREPTVSSGLIFTFSSSLPLQRVTVVHKHQQETGILAPPLVPLSSVSLITFQWKPIPGSLKFSVPSAPPIDHDTSTPSAVESDRPAGSSPCSVSTPDPASESSEGAPIEAVPSALDSLLSPSLHAYHPLTTSLKSASPPPIHASFQCKDMTVLVASGKPPHSQCMQQSILTVSKAPANMTFHEPLFHQALEYMKLSMLPVAPDSLTKSSA</sequence>
<organism evidence="2 3">
    <name type="scientific">Guyanagaster necrorhizus</name>
    <dbReference type="NCBI Taxonomy" id="856835"/>
    <lineage>
        <taxon>Eukaryota</taxon>
        <taxon>Fungi</taxon>
        <taxon>Dikarya</taxon>
        <taxon>Basidiomycota</taxon>
        <taxon>Agaricomycotina</taxon>
        <taxon>Agaricomycetes</taxon>
        <taxon>Agaricomycetidae</taxon>
        <taxon>Agaricales</taxon>
        <taxon>Marasmiineae</taxon>
        <taxon>Physalacriaceae</taxon>
        <taxon>Guyanagaster</taxon>
    </lineage>
</organism>
<feature type="region of interest" description="Disordered" evidence="1">
    <location>
        <begin position="229"/>
        <end position="270"/>
    </location>
</feature>
<keyword evidence="3" id="KW-1185">Reference proteome</keyword>
<evidence type="ECO:0000313" key="2">
    <source>
        <dbReference type="EMBL" id="KAG7443285.1"/>
    </source>
</evidence>
<evidence type="ECO:0000313" key="3">
    <source>
        <dbReference type="Proteomes" id="UP000812287"/>
    </source>
</evidence>
<dbReference type="Proteomes" id="UP000812287">
    <property type="component" value="Unassembled WGS sequence"/>
</dbReference>
<protein>
    <submittedName>
        <fullName evidence="2">Uncharacterized protein</fullName>
    </submittedName>
</protein>
<proteinExistence type="predicted"/>
<comment type="caution">
    <text evidence="2">The sequence shown here is derived from an EMBL/GenBank/DDBJ whole genome shotgun (WGS) entry which is preliminary data.</text>
</comment>